<sequence>MGGPAYVVLPVSDGDTKYHGQETSEKPEHIGPLKQIIENKDSLYKYISWEDPVRTLGVYIGALSVLFGAHYLPLTQVILKTGVTTFGLVSIVEFASRSLGQNSISARLRPEEYKEVPESILNDTLKDIHDLIQWAAVHAQRIIYGQDLEKTFAAFLAFTALYWLIQLVSPFWLAVVALTSAFLAPLVASPRGRAAARDAKVRAQELANVAVENGKGLAHNGKDQATELSSKARQAAVDTRGHVQDLAQSGKQAVANGSAQVRDTTCNISEATSENVRGLAQQGIAKATDLSSQAQQTAIDTKERVQDMAQNGKQSVANGSARASDTASDISNSATENARNLSQMDPNTMDKAQDTASSAVGDAKKYINRPLSSEINSNSNNDHSITGQAANKASQLSTRAAETAKHMAPDGFYDQTDSGSYSHRSSANGTNGTARQTAPNNAAKRPASTYMEPTPLSANLIGPKETGSAADTMSIYTDAGDASGSHGIMNRPRGL</sequence>
<gene>
    <name evidence="1" type="ORF">H2198_002884</name>
</gene>
<dbReference type="Proteomes" id="UP001172386">
    <property type="component" value="Unassembled WGS sequence"/>
</dbReference>
<proteinExistence type="predicted"/>
<protein>
    <submittedName>
        <fullName evidence="1">Uncharacterized protein</fullName>
    </submittedName>
</protein>
<evidence type="ECO:0000313" key="2">
    <source>
        <dbReference type="Proteomes" id="UP001172386"/>
    </source>
</evidence>
<keyword evidence="2" id="KW-1185">Reference proteome</keyword>
<comment type="caution">
    <text evidence="1">The sequence shown here is derived from an EMBL/GenBank/DDBJ whole genome shotgun (WGS) entry which is preliminary data.</text>
</comment>
<name>A0ACC3ADA5_9EURO</name>
<reference evidence="1" key="1">
    <citation type="submission" date="2022-10" db="EMBL/GenBank/DDBJ databases">
        <title>Culturing micro-colonial fungi from biological soil crusts in the Mojave desert and describing Neophaeococcomyces mojavensis, and introducing the new genera and species Taxawa tesnikishii.</title>
        <authorList>
            <person name="Kurbessoian T."/>
            <person name="Stajich J.E."/>
        </authorList>
    </citation>
    <scope>NUCLEOTIDE SEQUENCE</scope>
    <source>
        <strain evidence="1">JES_112</strain>
    </source>
</reference>
<accession>A0ACC3ADA5</accession>
<dbReference type="EMBL" id="JAPDRQ010000036">
    <property type="protein sequence ID" value="KAJ9659815.1"/>
    <property type="molecule type" value="Genomic_DNA"/>
</dbReference>
<organism evidence="1 2">
    <name type="scientific">Neophaeococcomyces mojaviensis</name>
    <dbReference type="NCBI Taxonomy" id="3383035"/>
    <lineage>
        <taxon>Eukaryota</taxon>
        <taxon>Fungi</taxon>
        <taxon>Dikarya</taxon>
        <taxon>Ascomycota</taxon>
        <taxon>Pezizomycotina</taxon>
        <taxon>Eurotiomycetes</taxon>
        <taxon>Chaetothyriomycetidae</taxon>
        <taxon>Chaetothyriales</taxon>
        <taxon>Chaetothyriales incertae sedis</taxon>
        <taxon>Neophaeococcomyces</taxon>
    </lineage>
</organism>
<evidence type="ECO:0000313" key="1">
    <source>
        <dbReference type="EMBL" id="KAJ9659815.1"/>
    </source>
</evidence>